<dbReference type="InterPro" id="IPR026841">
    <property type="entry name" value="Aur1/Ipt1"/>
</dbReference>
<dbReference type="Pfam" id="PF14378">
    <property type="entry name" value="PAP2_3"/>
    <property type="match status" value="1"/>
</dbReference>
<feature type="transmembrane region" description="Helical" evidence="1">
    <location>
        <begin position="28"/>
        <end position="48"/>
    </location>
</feature>
<sequence>MSNESIENITSELLLPHIKKEICSALQIHTSIVIAIAIYLTTCIGTVYHYGNIDIFFSQLSMHYSHAITLYCACLAIALTSRCAYIMFFIRPQKLFRYIKSDITDKLPTIDRIIFALPIIILLPLFFSTFSTFKIMIPYIHPFDYDHALATIDKALHFGKHPWEWLQPVLGHPAITFVIDQIYFKGWFLVMYLSLTLQAFNSYNPQLRMRFFLSCICTWILLGNIAATFLSSAGPCYYNVVTGSQDPYSALHSYLTGVNDSIYLYAINLQNLLWNLHINHSQMLGSGISAAPSMHVAMTFLITLTCWHINKKLYFFSILFLLIILAGSVHLNWHYAVDGYLSIVGTWLIWILIGALTKNIKTTTQDSLLST</sequence>
<dbReference type="STRING" id="1121457.SAMN02745161_2354"/>
<feature type="transmembrane region" description="Helical" evidence="1">
    <location>
        <begin position="339"/>
        <end position="357"/>
    </location>
</feature>
<feature type="transmembrane region" description="Helical" evidence="1">
    <location>
        <begin position="212"/>
        <end position="230"/>
    </location>
</feature>
<evidence type="ECO:0000313" key="3">
    <source>
        <dbReference type="EMBL" id="SIO26081.1"/>
    </source>
</evidence>
<dbReference type="EMBL" id="FSRG01000006">
    <property type="protein sequence ID" value="SIO26081.1"/>
    <property type="molecule type" value="Genomic_DNA"/>
</dbReference>
<proteinExistence type="predicted"/>
<evidence type="ECO:0000256" key="1">
    <source>
        <dbReference type="SAM" id="Phobius"/>
    </source>
</evidence>
<feature type="transmembrane region" description="Helical" evidence="1">
    <location>
        <begin position="313"/>
        <end position="333"/>
    </location>
</feature>
<dbReference type="OrthoDB" id="9816314at2"/>
<reference evidence="4" key="1">
    <citation type="submission" date="2016-11" db="EMBL/GenBank/DDBJ databases">
        <authorList>
            <person name="Varghese N."/>
            <person name="Submissions S."/>
        </authorList>
    </citation>
    <scope>NUCLEOTIDE SEQUENCE [LARGE SCALE GENOMIC DNA]</scope>
    <source>
        <strain evidence="4">DSM 17456</strain>
    </source>
</reference>
<feature type="transmembrane region" description="Helical" evidence="1">
    <location>
        <begin position="283"/>
        <end position="306"/>
    </location>
</feature>
<feature type="domain" description="Inositolphosphotransferase Aur1/Ipt1" evidence="2">
    <location>
        <begin position="148"/>
        <end position="349"/>
    </location>
</feature>
<keyword evidence="1" id="KW-0812">Transmembrane</keyword>
<evidence type="ECO:0000313" key="4">
    <source>
        <dbReference type="Proteomes" id="UP000184694"/>
    </source>
</evidence>
<gene>
    <name evidence="3" type="ORF">SAMN02745161_2354</name>
</gene>
<dbReference type="Proteomes" id="UP000184694">
    <property type="component" value="Unassembled WGS sequence"/>
</dbReference>
<dbReference type="RefSeq" id="WP_074217132.1">
    <property type="nucleotide sequence ID" value="NZ_FSRG01000006.1"/>
</dbReference>
<keyword evidence="1" id="KW-0472">Membrane</keyword>
<accession>A0A1N6I241</accession>
<feature type="transmembrane region" description="Helical" evidence="1">
    <location>
        <begin position="113"/>
        <end position="137"/>
    </location>
</feature>
<dbReference type="GO" id="GO:0016020">
    <property type="term" value="C:membrane"/>
    <property type="evidence" value="ECO:0007669"/>
    <property type="project" value="UniProtKB-SubCell"/>
</dbReference>
<organism evidence="3 4">
    <name type="scientific">Halodesulfovibrio marinisediminis DSM 17456</name>
    <dbReference type="NCBI Taxonomy" id="1121457"/>
    <lineage>
        <taxon>Bacteria</taxon>
        <taxon>Pseudomonadati</taxon>
        <taxon>Thermodesulfobacteriota</taxon>
        <taxon>Desulfovibrionia</taxon>
        <taxon>Desulfovibrionales</taxon>
        <taxon>Desulfovibrionaceae</taxon>
        <taxon>Halodesulfovibrio</taxon>
    </lineage>
</organism>
<name>A0A1N6I241_9BACT</name>
<evidence type="ECO:0000259" key="2">
    <source>
        <dbReference type="Pfam" id="PF14378"/>
    </source>
</evidence>
<feature type="transmembrane region" description="Helical" evidence="1">
    <location>
        <begin position="68"/>
        <end position="90"/>
    </location>
</feature>
<dbReference type="AlphaFoldDB" id="A0A1N6I241"/>
<protein>
    <recommendedName>
        <fullName evidence="2">Inositolphosphotransferase Aur1/Ipt1 domain-containing protein</fullName>
    </recommendedName>
</protein>
<feature type="transmembrane region" description="Helical" evidence="1">
    <location>
        <begin position="182"/>
        <end position="200"/>
    </location>
</feature>
<keyword evidence="4" id="KW-1185">Reference proteome</keyword>
<keyword evidence="1" id="KW-1133">Transmembrane helix</keyword>